<proteinExistence type="inferred from homology"/>
<name>A0A9W7HJT1_HIBTR</name>
<keyword evidence="6" id="KW-0812">Transmembrane</keyword>
<evidence type="ECO:0000256" key="14">
    <source>
        <dbReference type="ARBA" id="ARBA00041712"/>
    </source>
</evidence>
<dbReference type="Gene3D" id="3.10.180.20">
    <property type="entry name" value="N-Acetylglucosaminyltransferase I, Domain 2"/>
    <property type="match status" value="1"/>
</dbReference>
<keyword evidence="4 16" id="KW-0328">Glycosyltransferase</keyword>
<evidence type="ECO:0000313" key="18">
    <source>
        <dbReference type="Proteomes" id="UP001165190"/>
    </source>
</evidence>
<evidence type="ECO:0000256" key="9">
    <source>
        <dbReference type="ARBA" id="ARBA00022989"/>
    </source>
</evidence>
<dbReference type="FunFam" id="3.90.550.10:FF:000090">
    <property type="entry name" value="Alpha-1,3-mannosyl-glycoprotein 2-beta-N-acetylglucosaminyltransferase"/>
    <property type="match status" value="1"/>
</dbReference>
<dbReference type="SUPFAM" id="SSF53448">
    <property type="entry name" value="Nucleotide-diphospho-sugar transferases"/>
    <property type="match status" value="1"/>
</dbReference>
<protein>
    <recommendedName>
        <fullName evidence="13 16">Alpha-1,3-mannosyl-glycoprotein 2-beta-N-acetylglucosaminyltransferase</fullName>
        <shortName evidence="16">GNT-I</shortName>
        <shortName evidence="16">GlcNAc-T I</shortName>
        <ecNumber evidence="13 16">2.4.1.101</ecNumber>
    </recommendedName>
    <alternativeName>
        <fullName evidence="14 16">N-glycosyl-oligosaccharide-glycoprotein N-acetylglucosaminyltransferase I</fullName>
    </alternativeName>
</protein>
<dbReference type="Pfam" id="PF03071">
    <property type="entry name" value="GNT-I"/>
    <property type="match status" value="1"/>
</dbReference>
<evidence type="ECO:0000313" key="17">
    <source>
        <dbReference type="EMBL" id="GMI78748.1"/>
    </source>
</evidence>
<evidence type="ECO:0000256" key="1">
    <source>
        <dbReference type="ARBA" id="ARBA00004323"/>
    </source>
</evidence>
<dbReference type="GO" id="GO:0000139">
    <property type="term" value="C:Golgi membrane"/>
    <property type="evidence" value="ECO:0007669"/>
    <property type="project" value="UniProtKB-SubCell"/>
</dbReference>
<comment type="similarity">
    <text evidence="3 16">Belongs to the glycosyltransferase 13 family.</text>
</comment>
<evidence type="ECO:0000256" key="16">
    <source>
        <dbReference type="RuleBase" id="RU368119"/>
    </source>
</evidence>
<dbReference type="AlphaFoldDB" id="A0A9W7HJT1"/>
<dbReference type="InterPro" id="IPR004139">
    <property type="entry name" value="Glyco_trans_13"/>
</dbReference>
<dbReference type="OrthoDB" id="440755at2759"/>
<comment type="caution">
    <text evidence="17">The sequence shown here is derived from an EMBL/GenBank/DDBJ whole genome shotgun (WGS) entry which is preliminary data.</text>
</comment>
<dbReference type="PANTHER" id="PTHR10468">
    <property type="entry name" value="PROTEIN O-LINKED-MANNOSE BETA-1,2-N-ACETYLGLUCOSAMINYLTRANSFERASE 1/ALPHA-1,3-MANNOSYL-GLYCOPROTEIN 2-BETA-N-ACETYLGLUCOSAMINYLTRANSFERASE"/>
    <property type="match status" value="1"/>
</dbReference>
<keyword evidence="12 16" id="KW-0464">Manganese</keyword>
<comment type="pathway">
    <text evidence="2 16">Protein modification; protein glycosylation.</text>
</comment>
<dbReference type="Gene3D" id="3.90.550.10">
    <property type="entry name" value="Spore Coat Polysaccharide Biosynthesis Protein SpsA, Chain A"/>
    <property type="match status" value="1"/>
</dbReference>
<comment type="function">
    <text evidence="16">Initiates complex N-linked carbohydrate formation. Essential for the conversion of high-mannose to hybrid and complex N-glycans.</text>
</comment>
<keyword evidence="9" id="KW-1133">Transmembrane helix</keyword>
<dbReference type="Proteomes" id="UP001165190">
    <property type="component" value="Unassembled WGS sequence"/>
</dbReference>
<comment type="catalytic activity">
    <reaction evidence="15 16">
        <text>N(4)-(alpha-D-Man-(1-&gt;3)-[alpha-D-Man-(1-&gt;3)-[alpha-D-Man-(1-&gt;6)]-alpha-D-Man-(1-&gt;6)]-beta-D-Man-(1-&gt;4)-beta-D-GlcNAc-(1-&gt;4)-beta-D-GlcNAc)-L-asparaginyl-[protein] (N-glucan mannose isomer 5A1,2) + UDP-N-acetyl-alpha-D-glucosamine = N(4)-{beta-D-GlcNAc-(1-&gt;2)-alpha-D-Man-(1-&gt;3)-[alpha-D-Man-(1-&gt;3)-[alpha-D-Man-(1-&gt;6)]-alpha-D-Man-(1-&gt;6)]-beta-D-Man-(1-&gt;4)-beta-D-GlcNAc-(1-&gt;4)-beta-D-GlcNAc}-L-asparaginyl-[protein] + UDP + H(+)</text>
        <dbReference type="Rhea" id="RHEA:11456"/>
        <dbReference type="Rhea" id="RHEA-COMP:14367"/>
        <dbReference type="Rhea" id="RHEA-COMP:14368"/>
        <dbReference type="ChEBI" id="CHEBI:15378"/>
        <dbReference type="ChEBI" id="CHEBI:57705"/>
        <dbReference type="ChEBI" id="CHEBI:58223"/>
        <dbReference type="ChEBI" id="CHEBI:59087"/>
        <dbReference type="ChEBI" id="CHEBI:60625"/>
        <dbReference type="EC" id="2.4.1.101"/>
    </reaction>
</comment>
<evidence type="ECO:0000256" key="13">
    <source>
        <dbReference type="ARBA" id="ARBA00038949"/>
    </source>
</evidence>
<dbReference type="EC" id="2.4.1.101" evidence="13 16"/>
<accession>A0A9W7HJT1</accession>
<evidence type="ECO:0000256" key="10">
    <source>
        <dbReference type="ARBA" id="ARBA00023034"/>
    </source>
</evidence>
<keyword evidence="5" id="KW-0808">Transferase</keyword>
<dbReference type="GO" id="GO:0003827">
    <property type="term" value="F:alpha-1,3-mannosylglycoprotein 2-beta-N-acetylglucosaminyltransferase activity"/>
    <property type="evidence" value="ECO:0007669"/>
    <property type="project" value="UniProtKB-UniRule"/>
</dbReference>
<evidence type="ECO:0000256" key="11">
    <source>
        <dbReference type="ARBA" id="ARBA00023136"/>
    </source>
</evidence>
<dbReference type="PANTHER" id="PTHR10468:SF0">
    <property type="entry name" value="ALPHA-1,3-MANNOSYL-GLYCOPROTEIN 2-BETA-N-ACETYLGLUCOSAMINYLTRANSFERASE"/>
    <property type="match status" value="1"/>
</dbReference>
<keyword evidence="10 16" id="KW-0333">Golgi apparatus</keyword>
<dbReference type="EMBL" id="BSYR01000016">
    <property type="protein sequence ID" value="GMI78748.1"/>
    <property type="molecule type" value="Genomic_DNA"/>
</dbReference>
<evidence type="ECO:0000256" key="8">
    <source>
        <dbReference type="ARBA" id="ARBA00022968"/>
    </source>
</evidence>
<organism evidence="17 18">
    <name type="scientific">Hibiscus trionum</name>
    <name type="common">Flower of an hour</name>
    <dbReference type="NCBI Taxonomy" id="183268"/>
    <lineage>
        <taxon>Eukaryota</taxon>
        <taxon>Viridiplantae</taxon>
        <taxon>Streptophyta</taxon>
        <taxon>Embryophyta</taxon>
        <taxon>Tracheophyta</taxon>
        <taxon>Spermatophyta</taxon>
        <taxon>Magnoliopsida</taxon>
        <taxon>eudicotyledons</taxon>
        <taxon>Gunneridae</taxon>
        <taxon>Pentapetalae</taxon>
        <taxon>rosids</taxon>
        <taxon>malvids</taxon>
        <taxon>Malvales</taxon>
        <taxon>Malvaceae</taxon>
        <taxon>Malvoideae</taxon>
        <taxon>Hibiscus</taxon>
    </lineage>
</organism>
<comment type="subcellular location">
    <subcellularLocation>
        <location evidence="1 16">Golgi apparatus membrane</location>
        <topology evidence="1 16">Single-pass type II membrane protein</topology>
    </subcellularLocation>
</comment>
<dbReference type="InterPro" id="IPR029044">
    <property type="entry name" value="Nucleotide-diphossugar_trans"/>
</dbReference>
<evidence type="ECO:0000256" key="5">
    <source>
        <dbReference type="ARBA" id="ARBA00022679"/>
    </source>
</evidence>
<keyword evidence="11" id="KW-0472">Membrane</keyword>
<keyword evidence="18" id="KW-1185">Reference proteome</keyword>
<evidence type="ECO:0000256" key="4">
    <source>
        <dbReference type="ARBA" id="ARBA00022676"/>
    </source>
</evidence>
<keyword evidence="8 16" id="KW-0735">Signal-anchor</keyword>
<evidence type="ECO:0000256" key="15">
    <source>
        <dbReference type="ARBA" id="ARBA00049421"/>
    </source>
</evidence>
<evidence type="ECO:0000256" key="7">
    <source>
        <dbReference type="ARBA" id="ARBA00022723"/>
    </source>
</evidence>
<dbReference type="CDD" id="cd02514">
    <property type="entry name" value="GT13_GLCNAC-TI"/>
    <property type="match status" value="1"/>
</dbReference>
<comment type="cofactor">
    <cofactor evidence="16">
        <name>Mn(2+)</name>
        <dbReference type="ChEBI" id="CHEBI:29035"/>
    </cofactor>
    <text evidence="16">The cofactor is mostly bound to the substrate.</text>
</comment>
<dbReference type="FunFam" id="3.10.180.20:FF:000002">
    <property type="entry name" value="Alpha-1,3-mannosyl-glycoprotein 2-beta-N-acetylglucosaminyltransferase"/>
    <property type="match status" value="1"/>
</dbReference>
<evidence type="ECO:0000256" key="2">
    <source>
        <dbReference type="ARBA" id="ARBA00004922"/>
    </source>
</evidence>
<dbReference type="InterPro" id="IPR052261">
    <property type="entry name" value="Glycosyltransferase_13"/>
</dbReference>
<evidence type="ECO:0000256" key="6">
    <source>
        <dbReference type="ARBA" id="ARBA00022692"/>
    </source>
</evidence>
<evidence type="ECO:0000256" key="3">
    <source>
        <dbReference type="ARBA" id="ARBA00006492"/>
    </source>
</evidence>
<sequence>MAKLSCDFRFLLIPAAFVFIYVQMRLFATQSEYADRMTEAVDAERHCTSQTRLLIDQISMQQEQIVALEEGKKRKDQECAQLKALVHDLEKKALQRIINKTQVPVAAVVIMACNRADYLERTVASVLKYQSSVASKYPLFISQDGSDPNVKTKALSYYNQLTYMQHIDYDPVHTERPGELIAYYKIARHYKWALDELFYKHNFDRVIILEDDMEIAPDFFDYFEAAAALLDKDRSIMAVSSWNDNGQKQFVHDPYALYRSDFFPGLGWMLTRSTWNELSPKWPKFTYWDDWLRLNENHKGRQFLRPEMCRTYNFGEHGSSMGQFFQKYLEPIKMNDIKVDWKSRDLSYLMEDKYAKYFADILKMAKPVRGADLALMASNIEGDVRIQYKDQSDFENIARQFGVFEEWKDGVPRTAYKGVVVFRYHPPRRVFLVGPDSLQQLGIENA</sequence>
<evidence type="ECO:0000256" key="12">
    <source>
        <dbReference type="ARBA" id="ARBA00023211"/>
    </source>
</evidence>
<reference evidence="17" key="1">
    <citation type="submission" date="2023-05" db="EMBL/GenBank/DDBJ databases">
        <title>Genome and transcriptome analyses reveal genes involved in the formation of fine ridges on petal epidermal cells in Hibiscus trionum.</title>
        <authorList>
            <person name="Koshimizu S."/>
            <person name="Masuda S."/>
            <person name="Ishii T."/>
            <person name="Shirasu K."/>
            <person name="Hoshino A."/>
            <person name="Arita M."/>
        </authorList>
    </citation>
    <scope>NUCLEOTIDE SEQUENCE</scope>
    <source>
        <strain evidence="17">Hamamatsu line</strain>
    </source>
</reference>
<keyword evidence="7 16" id="KW-0479">Metal-binding</keyword>
<gene>
    <name evidence="17" type="ORF">HRI_001544100</name>
</gene>
<dbReference type="GO" id="GO:0030145">
    <property type="term" value="F:manganese ion binding"/>
    <property type="evidence" value="ECO:0007669"/>
    <property type="project" value="UniProtKB-UniRule"/>
</dbReference>